<dbReference type="Proteomes" id="UP000307217">
    <property type="component" value="Unassembled WGS sequence"/>
</dbReference>
<dbReference type="EMBL" id="PNBX01000062">
    <property type="protein sequence ID" value="TMO67146.1"/>
    <property type="molecule type" value="Genomic_DNA"/>
</dbReference>
<dbReference type="AlphaFoldDB" id="A0A5S3V6E7"/>
<feature type="domain" description="GH3 middle" evidence="1">
    <location>
        <begin position="348"/>
        <end position="419"/>
    </location>
</feature>
<dbReference type="Pfam" id="PF23572">
    <property type="entry name" value="GH3_C"/>
    <property type="match status" value="1"/>
</dbReference>
<dbReference type="InterPro" id="IPR055377">
    <property type="entry name" value="GH3_M"/>
</dbReference>
<evidence type="ECO:0000313" key="4">
    <source>
        <dbReference type="Proteomes" id="UP000307217"/>
    </source>
</evidence>
<dbReference type="SUPFAM" id="SSF56801">
    <property type="entry name" value="Acetyl-CoA synthetase-like"/>
    <property type="match status" value="1"/>
</dbReference>
<dbReference type="Pfam" id="PF03321">
    <property type="entry name" value="GH3"/>
    <property type="match status" value="1"/>
</dbReference>
<dbReference type="Pfam" id="PF23571">
    <property type="entry name" value="GH3_M"/>
    <property type="match status" value="1"/>
</dbReference>
<dbReference type="OrthoDB" id="614636at2"/>
<comment type="caution">
    <text evidence="3">The sequence shown here is derived from an EMBL/GenBank/DDBJ whole genome shotgun (WGS) entry which is preliminary data.</text>
</comment>
<proteinExistence type="predicted"/>
<dbReference type="InterPro" id="IPR020845">
    <property type="entry name" value="AMP-binding_CS"/>
</dbReference>
<sequence>MKTNTPNDAAAQFMAQGQELMNAFMSGAHNCRQTQLDLLRSILQKHGHTQFGTDHNFDDVVTYDNYRNQVPLQDYDSLYPYMEKHLQGIPDQLVSGNPCYYATTSGSTGEPKYIPVTTEQRSGAHKGSAMLWSYSLACNSPEAMQGNWVVIVSPAVEGYAPDGTPFGSTSGQYVKDLDPAIKAKYSIPYEVYEIADYDTRYYCILLLGLADNNVSLVSSTNPSTLSLLCNKADDMKERLINDIRLGILDKTLVLPEPIRKLVEDRLTPNPERANYLEQCIEQDEEHKLRPVHYWPDLEVVATWTGGNSATFIDKMQAWYGKVNIKDLGYLASEIRGSVPLDLNRGDGVLTIEDNFFEFIRTDEIDNANPKTYLADEIELGSQYYLFFTNKAGLYRYNINDIVQVTGFVGNTPKIVFVQKGKGITNITGEKIYEKQVIGAVKQAEFDCQIQVNFYHCHADLQSNQYKLYAEFEPGYSTQEHAEFADAFELHLQKLNLEYKTKRESLRLQPAAVHSLSFGALEKFKRARIAGGVREAQFKTVPLSMDKNLLTSFTVETIYQSSSIKESAA</sequence>
<name>A0A5S3V6E7_9GAMM</name>
<dbReference type="InterPro" id="IPR055378">
    <property type="entry name" value="GH3_C"/>
</dbReference>
<dbReference type="GO" id="GO:0005737">
    <property type="term" value="C:cytoplasm"/>
    <property type="evidence" value="ECO:0007669"/>
    <property type="project" value="TreeGrafter"/>
</dbReference>
<reference evidence="3 4" key="1">
    <citation type="submission" date="2018-01" db="EMBL/GenBank/DDBJ databases">
        <authorList>
            <person name="Paulsen S."/>
            <person name="Gram L.K."/>
        </authorList>
    </citation>
    <scope>NUCLEOTIDE SEQUENCE [LARGE SCALE GENOMIC DNA]</scope>
    <source>
        <strain evidence="3 4">S3790</strain>
    </source>
</reference>
<reference evidence="4" key="2">
    <citation type="submission" date="2019-06" db="EMBL/GenBank/DDBJ databases">
        <title>Co-occurence of chitin degradation, pigmentation and bioactivity in marine Pseudoalteromonas.</title>
        <authorList>
            <person name="Sonnenschein E.C."/>
            <person name="Bech P.K."/>
        </authorList>
    </citation>
    <scope>NUCLEOTIDE SEQUENCE [LARGE SCALE GENOMIC DNA]</scope>
    <source>
        <strain evidence="4">S3790</strain>
    </source>
</reference>
<organism evidence="3 4">
    <name type="scientific">Pseudoalteromonas aurantia</name>
    <dbReference type="NCBI Taxonomy" id="43654"/>
    <lineage>
        <taxon>Bacteria</taxon>
        <taxon>Pseudomonadati</taxon>
        <taxon>Pseudomonadota</taxon>
        <taxon>Gammaproteobacteria</taxon>
        <taxon>Alteromonadales</taxon>
        <taxon>Pseudoalteromonadaceae</taxon>
        <taxon>Pseudoalteromonas</taxon>
    </lineage>
</organism>
<dbReference type="PANTHER" id="PTHR31901:SF9">
    <property type="entry name" value="GH3 DOMAIN-CONTAINING PROTEIN"/>
    <property type="match status" value="1"/>
</dbReference>
<evidence type="ECO:0000259" key="2">
    <source>
        <dbReference type="Pfam" id="PF23572"/>
    </source>
</evidence>
<dbReference type="GO" id="GO:0016881">
    <property type="term" value="F:acid-amino acid ligase activity"/>
    <property type="evidence" value="ECO:0007669"/>
    <property type="project" value="TreeGrafter"/>
</dbReference>
<accession>A0A5S3V6E7</accession>
<feature type="domain" description="GH3 C-terminal" evidence="2">
    <location>
        <begin position="435"/>
        <end position="545"/>
    </location>
</feature>
<dbReference type="InterPro" id="IPR004993">
    <property type="entry name" value="GH3"/>
</dbReference>
<protein>
    <submittedName>
        <fullName evidence="3">GH3 auxin-responsive promoter family protein</fullName>
    </submittedName>
</protein>
<dbReference type="PANTHER" id="PTHR31901">
    <property type="entry name" value="GH3 DOMAIN-CONTAINING PROTEIN"/>
    <property type="match status" value="1"/>
</dbReference>
<evidence type="ECO:0000259" key="1">
    <source>
        <dbReference type="Pfam" id="PF23571"/>
    </source>
</evidence>
<dbReference type="RefSeq" id="WP_138592516.1">
    <property type="nucleotide sequence ID" value="NZ_PNBX01000062.1"/>
</dbReference>
<evidence type="ECO:0000313" key="3">
    <source>
        <dbReference type="EMBL" id="TMO67146.1"/>
    </source>
</evidence>
<dbReference type="PROSITE" id="PS00455">
    <property type="entry name" value="AMP_BINDING"/>
    <property type="match status" value="1"/>
</dbReference>
<gene>
    <name evidence="3" type="ORF">CWC19_14410</name>
</gene>